<name>A0ABV6U1W3_9ACTN</name>
<proteinExistence type="inferred from homology"/>
<dbReference type="PRINTS" id="PR00861">
    <property type="entry name" value="ALYTICPTASE"/>
</dbReference>
<dbReference type="EMBL" id="JBHMQT010000006">
    <property type="protein sequence ID" value="MFC0861865.1"/>
    <property type="molecule type" value="Genomic_DNA"/>
</dbReference>
<dbReference type="RefSeq" id="WP_394300082.1">
    <property type="nucleotide sequence ID" value="NZ_JBHMQT010000006.1"/>
</dbReference>
<keyword evidence="2" id="KW-0645">Protease</keyword>
<keyword evidence="3" id="KW-0378">Hydrolase</keyword>
<keyword evidence="4" id="KW-0720">Serine protease</keyword>
<dbReference type="InterPro" id="IPR001316">
    <property type="entry name" value="Pept_S1A_streptogrisin"/>
</dbReference>
<dbReference type="CDD" id="cd21112">
    <property type="entry name" value="alphaLP-like"/>
    <property type="match status" value="1"/>
</dbReference>
<accession>A0ABV6U1W3</accession>
<evidence type="ECO:0000256" key="1">
    <source>
        <dbReference type="ARBA" id="ARBA00007664"/>
    </source>
</evidence>
<dbReference type="Proteomes" id="UP001589870">
    <property type="component" value="Unassembled WGS sequence"/>
</dbReference>
<evidence type="ECO:0000256" key="5">
    <source>
        <dbReference type="ARBA" id="ARBA00023157"/>
    </source>
</evidence>
<dbReference type="InterPro" id="IPR043504">
    <property type="entry name" value="Peptidase_S1_PA_chymotrypsin"/>
</dbReference>
<organism evidence="6 7">
    <name type="scientific">Sphaerimonospora cavernae</name>
    <dbReference type="NCBI Taxonomy" id="1740611"/>
    <lineage>
        <taxon>Bacteria</taxon>
        <taxon>Bacillati</taxon>
        <taxon>Actinomycetota</taxon>
        <taxon>Actinomycetes</taxon>
        <taxon>Streptosporangiales</taxon>
        <taxon>Streptosporangiaceae</taxon>
        <taxon>Sphaerimonospora</taxon>
    </lineage>
</organism>
<evidence type="ECO:0000256" key="4">
    <source>
        <dbReference type="ARBA" id="ARBA00022825"/>
    </source>
</evidence>
<gene>
    <name evidence="6" type="ORF">ACFHYQ_06110</name>
</gene>
<reference evidence="6 7" key="1">
    <citation type="submission" date="2024-09" db="EMBL/GenBank/DDBJ databases">
        <authorList>
            <person name="Sun Q."/>
            <person name="Mori K."/>
        </authorList>
    </citation>
    <scope>NUCLEOTIDE SEQUENCE [LARGE SCALE GENOMIC DNA]</scope>
    <source>
        <strain evidence="6 7">TBRC 1851</strain>
    </source>
</reference>
<evidence type="ECO:0000256" key="3">
    <source>
        <dbReference type="ARBA" id="ARBA00022801"/>
    </source>
</evidence>
<dbReference type="InterPro" id="IPR009003">
    <property type="entry name" value="Peptidase_S1_PA"/>
</dbReference>
<sequence>MAHKLSATFPKELSGFANEDNGNVWIGFKGTIPPQAISLAKTLPVQVELRGNLGYAEVDLPDAQNRLHKALRGNPDVKDVATWYDPRRGSVEALVVPSSRASATLAADKLREIAVPAIADPNIQVKVSIGEGPLGTNYADYIRGGGRLGYGGGDYCTSNFNLISESGKTKRLGTAGHCAETAQAVYSNEFPDPGSSVVRSKWVYIGAGGDIGMYDHGSLTATRTFYWDSGAKRYADFQSPGPSINDPVCKYGQTTGRRCGTVKKLNHTIGGVGGQVVTSIPATETTCWFGDSGGPFYNGAEAYGVLKGAASLVEGRFCAFTPVNRFYNGAKYYVWTR</sequence>
<comment type="caution">
    <text evidence="6">The sequence shown here is derived from an EMBL/GenBank/DDBJ whole genome shotgun (WGS) entry which is preliminary data.</text>
</comment>
<protein>
    <submittedName>
        <fullName evidence="6">S1 family peptidase</fullName>
    </submittedName>
</protein>
<evidence type="ECO:0000313" key="7">
    <source>
        <dbReference type="Proteomes" id="UP001589870"/>
    </source>
</evidence>
<dbReference type="SUPFAM" id="SSF50494">
    <property type="entry name" value="Trypsin-like serine proteases"/>
    <property type="match status" value="1"/>
</dbReference>
<keyword evidence="7" id="KW-1185">Reference proteome</keyword>
<evidence type="ECO:0000313" key="6">
    <source>
        <dbReference type="EMBL" id="MFC0861865.1"/>
    </source>
</evidence>
<comment type="similarity">
    <text evidence="1">Belongs to the peptidase S1 family.</text>
</comment>
<dbReference type="Gene3D" id="2.40.10.10">
    <property type="entry name" value="Trypsin-like serine proteases"/>
    <property type="match status" value="2"/>
</dbReference>
<keyword evidence="5" id="KW-1015">Disulfide bond</keyword>
<evidence type="ECO:0000256" key="2">
    <source>
        <dbReference type="ARBA" id="ARBA00022670"/>
    </source>
</evidence>